<protein>
    <submittedName>
        <fullName evidence="1">Uncharacterized protein</fullName>
    </submittedName>
</protein>
<dbReference type="Gene3D" id="3.90.75.20">
    <property type="match status" value="1"/>
</dbReference>
<sequence length="267" mass="30769">MFCKRTPSFHHLYNPERTLNDFPTKVEAVVPDSRVMTKYNITNDGRLFRVSTGVEKQMIIIEGNKPAFAFDYKQDGQWKHCACRVVDIMVLSFYKDLYEDGAKLLDVLHHDRDPTLLRIDTLVPIFTWPQLQSYCIYRLNLIDGENFRVAQSKYPDRYTLPKYLVGDRGSIFSLITLAMMTPEAGTYAMFNLTPTYQNDAGKIRKKRVQGHVLVASTFLDNMGQDMEVHRINRHPRDNTVRNLVCLTHEEHVAAHAGLPPTPTTKMC</sequence>
<name>A0A8H4EYL9_MUCCL</name>
<evidence type="ECO:0000313" key="1">
    <source>
        <dbReference type="EMBL" id="KAF1798559.1"/>
    </source>
</evidence>
<proteinExistence type="predicted"/>
<dbReference type="SUPFAM" id="SSF54060">
    <property type="entry name" value="His-Me finger endonucleases"/>
    <property type="match status" value="1"/>
</dbReference>
<dbReference type="Proteomes" id="UP000469890">
    <property type="component" value="Unassembled WGS sequence"/>
</dbReference>
<reference evidence="1 2" key="1">
    <citation type="submission" date="2019-09" db="EMBL/GenBank/DDBJ databases">
        <authorList>
            <consortium name="DOE Joint Genome Institute"/>
            <person name="Mondo S.J."/>
            <person name="Navarro-Mendoza M.I."/>
            <person name="Perez-Arques C."/>
            <person name="Panchal S."/>
            <person name="Nicolas F.E."/>
            <person name="Ganguly P."/>
            <person name="Pangilinan J."/>
            <person name="Grigoriev I."/>
            <person name="Heitman J."/>
            <person name="Sanya K."/>
            <person name="Garre V."/>
        </authorList>
    </citation>
    <scope>NUCLEOTIDE SEQUENCE [LARGE SCALE GENOMIC DNA]</scope>
    <source>
        <strain evidence="1 2">MU402</strain>
    </source>
</reference>
<dbReference type="AlphaFoldDB" id="A0A8H4EYL9"/>
<dbReference type="EMBL" id="JAAECE010000007">
    <property type="protein sequence ID" value="KAF1798559.1"/>
    <property type="molecule type" value="Genomic_DNA"/>
</dbReference>
<accession>A0A8H4EYL9</accession>
<gene>
    <name evidence="1" type="ORF">FB192DRAFT_1475550</name>
</gene>
<organism evidence="1 2">
    <name type="scientific">Mucor circinelloides f. lusitanicus</name>
    <name type="common">Mucor racemosus var. lusitanicus</name>
    <dbReference type="NCBI Taxonomy" id="29924"/>
    <lineage>
        <taxon>Eukaryota</taxon>
        <taxon>Fungi</taxon>
        <taxon>Fungi incertae sedis</taxon>
        <taxon>Mucoromycota</taxon>
        <taxon>Mucoromycotina</taxon>
        <taxon>Mucoromycetes</taxon>
        <taxon>Mucorales</taxon>
        <taxon>Mucorineae</taxon>
        <taxon>Mucoraceae</taxon>
        <taxon>Mucor</taxon>
    </lineage>
</organism>
<evidence type="ECO:0000313" key="2">
    <source>
        <dbReference type="Proteomes" id="UP000469890"/>
    </source>
</evidence>
<comment type="caution">
    <text evidence="1">The sequence shown here is derived from an EMBL/GenBank/DDBJ whole genome shotgun (WGS) entry which is preliminary data.</text>
</comment>
<dbReference type="InterPro" id="IPR044925">
    <property type="entry name" value="His-Me_finger_sf"/>
</dbReference>